<protein>
    <recommendedName>
        <fullName evidence="3">homocysteine desulfhydrase</fullName>
        <ecNumber evidence="3">4.4.1.2</ecNumber>
    </recommendedName>
    <alternativeName>
        <fullName evidence="4">Homocysteine desulfhydrase</fullName>
    </alternativeName>
</protein>
<dbReference type="Proteomes" id="UP000294257">
    <property type="component" value="Unassembled WGS sequence"/>
</dbReference>
<organism evidence="9 10">
    <name type="scientific">Herbihabitans rhizosphaerae</name>
    <dbReference type="NCBI Taxonomy" id="1872711"/>
    <lineage>
        <taxon>Bacteria</taxon>
        <taxon>Bacillati</taxon>
        <taxon>Actinomycetota</taxon>
        <taxon>Actinomycetes</taxon>
        <taxon>Pseudonocardiales</taxon>
        <taxon>Pseudonocardiaceae</taxon>
        <taxon>Herbihabitans</taxon>
    </lineage>
</organism>
<keyword evidence="9" id="KW-0456">Lyase</keyword>
<comment type="catalytic activity">
    <reaction evidence="5">
        <text>L-homocysteine + H2O = 2-oxobutanoate + hydrogen sulfide + NH4(+) + H(+)</text>
        <dbReference type="Rhea" id="RHEA:14501"/>
        <dbReference type="ChEBI" id="CHEBI:15377"/>
        <dbReference type="ChEBI" id="CHEBI:15378"/>
        <dbReference type="ChEBI" id="CHEBI:16763"/>
        <dbReference type="ChEBI" id="CHEBI:28938"/>
        <dbReference type="ChEBI" id="CHEBI:29919"/>
        <dbReference type="ChEBI" id="CHEBI:58199"/>
        <dbReference type="EC" id="4.4.1.2"/>
    </reaction>
    <physiologicalReaction direction="left-to-right" evidence="5">
        <dbReference type="Rhea" id="RHEA:14502"/>
    </physiologicalReaction>
</comment>
<dbReference type="GO" id="GO:0019343">
    <property type="term" value="P:cysteine biosynthetic process via cystathionine"/>
    <property type="evidence" value="ECO:0007669"/>
    <property type="project" value="TreeGrafter"/>
</dbReference>
<evidence type="ECO:0000256" key="6">
    <source>
        <dbReference type="ARBA" id="ARBA00052699"/>
    </source>
</evidence>
<dbReference type="InterPro" id="IPR015422">
    <property type="entry name" value="PyrdxlP-dep_Trfase_small"/>
</dbReference>
<dbReference type="PIRSF" id="PIRSF001434">
    <property type="entry name" value="CGS"/>
    <property type="match status" value="1"/>
</dbReference>
<evidence type="ECO:0000256" key="4">
    <source>
        <dbReference type="ARBA" id="ARBA00047199"/>
    </source>
</evidence>
<name>A0A4V2ERV9_9PSEU</name>
<feature type="modified residue" description="N6-(pyridoxal phosphate)lysine" evidence="7">
    <location>
        <position position="205"/>
    </location>
</feature>
<comment type="catalytic activity">
    <reaction evidence="6">
        <text>L-methionine + H2O = methanethiol + 2-oxobutanoate + NH4(+)</text>
        <dbReference type="Rhea" id="RHEA:23800"/>
        <dbReference type="ChEBI" id="CHEBI:15377"/>
        <dbReference type="ChEBI" id="CHEBI:16007"/>
        <dbReference type="ChEBI" id="CHEBI:16763"/>
        <dbReference type="ChEBI" id="CHEBI:28938"/>
        <dbReference type="ChEBI" id="CHEBI:57844"/>
        <dbReference type="EC" id="4.4.1.11"/>
    </reaction>
    <physiologicalReaction direction="left-to-right" evidence="6">
        <dbReference type="Rhea" id="RHEA:23801"/>
    </physiologicalReaction>
</comment>
<dbReference type="GO" id="GO:0047982">
    <property type="term" value="F:homocysteine desulfhydrase activity"/>
    <property type="evidence" value="ECO:0007669"/>
    <property type="project" value="UniProtKB-EC"/>
</dbReference>
<dbReference type="Pfam" id="PF01053">
    <property type="entry name" value="Cys_Met_Meta_PP"/>
    <property type="match status" value="1"/>
</dbReference>
<dbReference type="Gene3D" id="3.90.1150.10">
    <property type="entry name" value="Aspartate Aminotransferase, domain 1"/>
    <property type="match status" value="1"/>
</dbReference>
<accession>A0A4V2ERV9</accession>
<dbReference type="AlphaFoldDB" id="A0A4V2ERV9"/>
<evidence type="ECO:0000256" key="5">
    <source>
        <dbReference type="ARBA" id="ARBA00048780"/>
    </source>
</evidence>
<comment type="similarity">
    <text evidence="8">Belongs to the trans-sulfuration enzymes family.</text>
</comment>
<sequence length="389" mass="41628">MTHFETRAARVGANDQIEPRSISVPIFQSSTFSFDDPRAVAEALRRPDRGYVYSRLRNPTVAVLEKAVADLEGGTDALAAGSGMGAINTVLLSLLRAGDHVIAQTRLYGGTFRVLSDLAERFGVEITYISGTDVDEFDAAVRPETKVLYLETIANPTTAISDLPGLLQASQKAGVTSVVDNTFATPVLCRPIEYGADIVVHSATKYLGGHDDVCAGIAVFADNELYLKVWNHAIELGAAIDPFAAWLVLRGLKTLPLRVARHCSNAAHLAQRLAVHPGVSAVHWPGLPEHPNHLLATRVLDHYGGVLAFEVAGGRGAAEAVLGRLTGVLLAPSLGGPETLVLHPASTSHRELDSAELEKAGIQEGLIRVSVGLEHPEDLWNEFEQALKE</sequence>
<evidence type="ECO:0000313" key="9">
    <source>
        <dbReference type="EMBL" id="RZS34227.1"/>
    </source>
</evidence>
<dbReference type="EMBL" id="SGWQ01000009">
    <property type="protein sequence ID" value="RZS34227.1"/>
    <property type="molecule type" value="Genomic_DNA"/>
</dbReference>
<dbReference type="GO" id="GO:0018826">
    <property type="term" value="F:methionine gamma-lyase activity"/>
    <property type="evidence" value="ECO:0007669"/>
    <property type="project" value="UniProtKB-EC"/>
</dbReference>
<proteinExistence type="inferred from homology"/>
<evidence type="ECO:0000256" key="8">
    <source>
        <dbReference type="RuleBase" id="RU362118"/>
    </source>
</evidence>
<dbReference type="GO" id="GO:0030170">
    <property type="term" value="F:pyridoxal phosphate binding"/>
    <property type="evidence" value="ECO:0007669"/>
    <property type="project" value="InterPro"/>
</dbReference>
<comment type="cofactor">
    <cofactor evidence="1 8">
        <name>pyridoxal 5'-phosphate</name>
        <dbReference type="ChEBI" id="CHEBI:597326"/>
    </cofactor>
</comment>
<dbReference type="InterPro" id="IPR015421">
    <property type="entry name" value="PyrdxlP-dep_Trfase_major"/>
</dbReference>
<dbReference type="GO" id="GO:0005737">
    <property type="term" value="C:cytoplasm"/>
    <property type="evidence" value="ECO:0007669"/>
    <property type="project" value="TreeGrafter"/>
</dbReference>
<evidence type="ECO:0000313" key="10">
    <source>
        <dbReference type="Proteomes" id="UP000294257"/>
    </source>
</evidence>
<dbReference type="EC" id="4.4.1.2" evidence="3"/>
<reference evidence="9 10" key="1">
    <citation type="submission" date="2019-02" db="EMBL/GenBank/DDBJ databases">
        <title>Genomic Encyclopedia of Type Strains, Phase IV (KMG-IV): sequencing the most valuable type-strain genomes for metagenomic binning, comparative biology and taxonomic classification.</title>
        <authorList>
            <person name="Goeker M."/>
        </authorList>
    </citation>
    <scope>NUCLEOTIDE SEQUENCE [LARGE SCALE GENOMIC DNA]</scope>
    <source>
        <strain evidence="9 10">DSM 101727</strain>
    </source>
</reference>
<evidence type="ECO:0000256" key="1">
    <source>
        <dbReference type="ARBA" id="ARBA00001933"/>
    </source>
</evidence>
<dbReference type="InterPro" id="IPR000277">
    <property type="entry name" value="Cys/Met-Metab_PyrdxlP-dep_enz"/>
</dbReference>
<evidence type="ECO:0000256" key="7">
    <source>
        <dbReference type="PIRSR" id="PIRSR001434-2"/>
    </source>
</evidence>
<gene>
    <name evidence="9" type="ORF">EV193_10914</name>
</gene>
<evidence type="ECO:0000256" key="2">
    <source>
        <dbReference type="ARBA" id="ARBA00022898"/>
    </source>
</evidence>
<dbReference type="GO" id="GO:0019346">
    <property type="term" value="P:transsulfuration"/>
    <property type="evidence" value="ECO:0007669"/>
    <property type="project" value="InterPro"/>
</dbReference>
<keyword evidence="10" id="KW-1185">Reference proteome</keyword>
<evidence type="ECO:0000256" key="3">
    <source>
        <dbReference type="ARBA" id="ARBA00047175"/>
    </source>
</evidence>
<dbReference type="Gene3D" id="3.40.640.10">
    <property type="entry name" value="Type I PLP-dependent aspartate aminotransferase-like (Major domain)"/>
    <property type="match status" value="1"/>
</dbReference>
<dbReference type="PANTHER" id="PTHR11808">
    <property type="entry name" value="TRANS-SULFURATION ENZYME FAMILY MEMBER"/>
    <property type="match status" value="1"/>
</dbReference>
<dbReference type="CDD" id="cd00614">
    <property type="entry name" value="CGS_like"/>
    <property type="match status" value="1"/>
</dbReference>
<dbReference type="InterPro" id="IPR015424">
    <property type="entry name" value="PyrdxlP-dep_Trfase"/>
</dbReference>
<dbReference type="SUPFAM" id="SSF53383">
    <property type="entry name" value="PLP-dependent transferases"/>
    <property type="match status" value="1"/>
</dbReference>
<dbReference type="GO" id="GO:0004123">
    <property type="term" value="F:cystathionine gamma-lyase activity"/>
    <property type="evidence" value="ECO:0007669"/>
    <property type="project" value="TreeGrafter"/>
</dbReference>
<dbReference type="OrthoDB" id="9805790at2"/>
<dbReference type="FunFam" id="3.40.640.10:FF:000046">
    <property type="entry name" value="Cystathionine gamma-lyase"/>
    <property type="match status" value="1"/>
</dbReference>
<dbReference type="RefSeq" id="WP_130346529.1">
    <property type="nucleotide sequence ID" value="NZ_SGWQ01000009.1"/>
</dbReference>
<keyword evidence="2 7" id="KW-0663">Pyridoxal phosphate</keyword>
<dbReference type="PANTHER" id="PTHR11808:SF85">
    <property type="entry name" value="CYSTATHIONINE GAMMA-LYASE-RELATED"/>
    <property type="match status" value="1"/>
</dbReference>
<comment type="caution">
    <text evidence="9">The sequence shown here is derived from an EMBL/GenBank/DDBJ whole genome shotgun (WGS) entry which is preliminary data.</text>
</comment>